<evidence type="ECO:0000313" key="4">
    <source>
        <dbReference type="Proteomes" id="UP001321014"/>
    </source>
</evidence>
<dbReference type="Proteomes" id="UP001321014">
    <property type="component" value="Unassembled WGS sequence"/>
</dbReference>
<dbReference type="EMBL" id="JAOVQN010000027">
    <property type="protein sequence ID" value="MCU9840061.1"/>
    <property type="molecule type" value="Genomic_DNA"/>
</dbReference>
<keyword evidence="4" id="KW-1185">Reference proteome</keyword>
<feature type="domain" description="Knr4/Smi1-like" evidence="2">
    <location>
        <begin position="28"/>
        <end position="150"/>
    </location>
</feature>
<gene>
    <name evidence="3" type="ORF">OEZ49_20030</name>
</gene>
<evidence type="ECO:0000313" key="3">
    <source>
        <dbReference type="EMBL" id="MCU9840061.1"/>
    </source>
</evidence>
<proteinExistence type="predicted"/>
<name>A0ABT2WW06_9RHOB</name>
<dbReference type="Pfam" id="PF09346">
    <property type="entry name" value="SMI1_KNR4"/>
    <property type="match status" value="1"/>
</dbReference>
<feature type="compositionally biased region" description="Basic and acidic residues" evidence="1">
    <location>
        <begin position="15"/>
        <end position="25"/>
    </location>
</feature>
<organism evidence="3 4">
    <name type="scientific">Ruegeria marisflavi</name>
    <dbReference type="NCBI Taxonomy" id="2984152"/>
    <lineage>
        <taxon>Bacteria</taxon>
        <taxon>Pseudomonadati</taxon>
        <taxon>Pseudomonadota</taxon>
        <taxon>Alphaproteobacteria</taxon>
        <taxon>Rhodobacterales</taxon>
        <taxon>Roseobacteraceae</taxon>
        <taxon>Ruegeria</taxon>
    </lineage>
</organism>
<feature type="region of interest" description="Disordered" evidence="1">
    <location>
        <begin position="15"/>
        <end position="35"/>
    </location>
</feature>
<protein>
    <submittedName>
        <fullName evidence="3">SMI1/KNR4 family protein</fullName>
    </submittedName>
</protein>
<dbReference type="RefSeq" id="WP_263389948.1">
    <property type="nucleotide sequence ID" value="NZ_JAOVQN010000027.1"/>
</dbReference>
<dbReference type="SUPFAM" id="SSF160631">
    <property type="entry name" value="SMI1/KNR4-like"/>
    <property type="match status" value="1"/>
</dbReference>
<dbReference type="InterPro" id="IPR037883">
    <property type="entry name" value="Knr4/Smi1-like_sf"/>
</dbReference>
<sequence length="169" mass="19028">MIDRMLDRKEEYETLRFDEPFERPDPGPASSDALRRAESQIGRSLPPDLRHFLSIRDGFDYMDGRAKILGTSDYGAPWVTEALAAYDELFVEFSAVNPLRAGAIPVMLGEDTRPMVLFETPAGGDAGEYVEYDWVEEIDRYPTLFAWLEGDLSVIDTLIDRELNGTGEG</sequence>
<evidence type="ECO:0000256" key="1">
    <source>
        <dbReference type="SAM" id="MobiDB-lite"/>
    </source>
</evidence>
<reference evidence="3 4" key="1">
    <citation type="submission" date="2022-10" db="EMBL/GenBank/DDBJ databases">
        <title>Ruegeria sp. nov., isolated from ocean surface water.</title>
        <authorList>
            <person name="He W."/>
            <person name="Wang L."/>
            <person name="Zhang D.-F."/>
        </authorList>
    </citation>
    <scope>NUCLEOTIDE SEQUENCE [LARGE SCALE GENOMIC DNA]</scope>
    <source>
        <strain evidence="3 4">WL0004</strain>
    </source>
</reference>
<comment type="caution">
    <text evidence="3">The sequence shown here is derived from an EMBL/GenBank/DDBJ whole genome shotgun (WGS) entry which is preliminary data.</text>
</comment>
<dbReference type="SMART" id="SM00860">
    <property type="entry name" value="SMI1_KNR4"/>
    <property type="match status" value="1"/>
</dbReference>
<accession>A0ABT2WW06</accession>
<evidence type="ECO:0000259" key="2">
    <source>
        <dbReference type="SMART" id="SM00860"/>
    </source>
</evidence>
<dbReference type="InterPro" id="IPR018958">
    <property type="entry name" value="Knr4/Smi1-like_dom"/>
</dbReference>